<name>A0ABP1FG13_9CHLO</name>
<proteinExistence type="predicted"/>
<reference evidence="1 2" key="1">
    <citation type="submission" date="2024-06" db="EMBL/GenBank/DDBJ databases">
        <authorList>
            <person name="Kraege A."/>
            <person name="Thomma B."/>
        </authorList>
    </citation>
    <scope>NUCLEOTIDE SEQUENCE [LARGE SCALE GENOMIC DNA]</scope>
</reference>
<sequence>MIAAEAGTTGTAVETTTAVAVAGTEMAGGMTAMAGGTAGRVSASVCADEHSMRPDIILQPSLGSRRQDW</sequence>
<keyword evidence="2" id="KW-1185">Reference proteome</keyword>
<evidence type="ECO:0000313" key="2">
    <source>
        <dbReference type="Proteomes" id="UP001497392"/>
    </source>
</evidence>
<protein>
    <submittedName>
        <fullName evidence="1">G574 protein</fullName>
    </submittedName>
</protein>
<accession>A0ABP1FG13</accession>
<gene>
    <name evidence="1" type="primary">g574</name>
    <name evidence="1" type="ORF">VP750_LOCUS502</name>
</gene>
<dbReference type="EMBL" id="CAXHTA020000001">
    <property type="protein sequence ID" value="CAL5218843.1"/>
    <property type="molecule type" value="Genomic_DNA"/>
</dbReference>
<comment type="caution">
    <text evidence="1">The sequence shown here is derived from an EMBL/GenBank/DDBJ whole genome shotgun (WGS) entry which is preliminary data.</text>
</comment>
<organism evidence="1 2">
    <name type="scientific">Coccomyxa viridis</name>
    <dbReference type="NCBI Taxonomy" id="1274662"/>
    <lineage>
        <taxon>Eukaryota</taxon>
        <taxon>Viridiplantae</taxon>
        <taxon>Chlorophyta</taxon>
        <taxon>core chlorophytes</taxon>
        <taxon>Trebouxiophyceae</taxon>
        <taxon>Trebouxiophyceae incertae sedis</taxon>
        <taxon>Coccomyxaceae</taxon>
        <taxon>Coccomyxa</taxon>
    </lineage>
</organism>
<dbReference type="Proteomes" id="UP001497392">
    <property type="component" value="Unassembled WGS sequence"/>
</dbReference>
<evidence type="ECO:0000313" key="1">
    <source>
        <dbReference type="EMBL" id="CAL5218843.1"/>
    </source>
</evidence>